<feature type="compositionally biased region" description="Low complexity" evidence="1">
    <location>
        <begin position="7"/>
        <end position="23"/>
    </location>
</feature>
<feature type="region of interest" description="Disordered" evidence="1">
    <location>
        <begin position="1"/>
        <end position="23"/>
    </location>
</feature>
<accession>A0A915J518</accession>
<name>A0A915J518_ROMCU</name>
<keyword evidence="2" id="KW-1185">Reference proteome</keyword>
<evidence type="ECO:0000256" key="1">
    <source>
        <dbReference type="SAM" id="MobiDB-lite"/>
    </source>
</evidence>
<sequence length="104" mass="11739">MLKSCRSFSSSSSSSSSSASSSSSFFRFEVETLPTPPIFVDDLREFRRIFRIFFVIECLACIKSARKHLFIFMPEILFCQIKNATLAELLDIKALTAAVFPGIR</sequence>
<evidence type="ECO:0000313" key="3">
    <source>
        <dbReference type="WBParaSite" id="nRc.2.0.1.t21240-RA"/>
    </source>
</evidence>
<reference evidence="3" key="1">
    <citation type="submission" date="2022-11" db="UniProtKB">
        <authorList>
            <consortium name="WormBaseParasite"/>
        </authorList>
    </citation>
    <scope>IDENTIFICATION</scope>
</reference>
<dbReference type="WBParaSite" id="nRc.2.0.1.t21240-RA">
    <property type="protein sequence ID" value="nRc.2.0.1.t21240-RA"/>
    <property type="gene ID" value="nRc.2.0.1.g21240"/>
</dbReference>
<protein>
    <submittedName>
        <fullName evidence="3">Uncharacterized protein</fullName>
    </submittedName>
</protein>
<proteinExistence type="predicted"/>
<organism evidence="2 3">
    <name type="scientific">Romanomermis culicivorax</name>
    <name type="common">Nematode worm</name>
    <dbReference type="NCBI Taxonomy" id="13658"/>
    <lineage>
        <taxon>Eukaryota</taxon>
        <taxon>Metazoa</taxon>
        <taxon>Ecdysozoa</taxon>
        <taxon>Nematoda</taxon>
        <taxon>Enoplea</taxon>
        <taxon>Dorylaimia</taxon>
        <taxon>Mermithida</taxon>
        <taxon>Mermithoidea</taxon>
        <taxon>Mermithidae</taxon>
        <taxon>Romanomermis</taxon>
    </lineage>
</organism>
<dbReference type="Proteomes" id="UP000887565">
    <property type="component" value="Unplaced"/>
</dbReference>
<evidence type="ECO:0000313" key="2">
    <source>
        <dbReference type="Proteomes" id="UP000887565"/>
    </source>
</evidence>
<dbReference type="AlphaFoldDB" id="A0A915J518"/>